<evidence type="ECO:0000256" key="1">
    <source>
        <dbReference type="SAM" id="MobiDB-lite"/>
    </source>
</evidence>
<dbReference type="Proteomes" id="UP001159363">
    <property type="component" value="Chromosome X"/>
</dbReference>
<organism evidence="2 3">
    <name type="scientific">Dryococelus australis</name>
    <dbReference type="NCBI Taxonomy" id="614101"/>
    <lineage>
        <taxon>Eukaryota</taxon>
        <taxon>Metazoa</taxon>
        <taxon>Ecdysozoa</taxon>
        <taxon>Arthropoda</taxon>
        <taxon>Hexapoda</taxon>
        <taxon>Insecta</taxon>
        <taxon>Pterygota</taxon>
        <taxon>Neoptera</taxon>
        <taxon>Polyneoptera</taxon>
        <taxon>Phasmatodea</taxon>
        <taxon>Verophasmatodea</taxon>
        <taxon>Anareolatae</taxon>
        <taxon>Phasmatidae</taxon>
        <taxon>Eurycanthinae</taxon>
        <taxon>Dryococelus</taxon>
    </lineage>
</organism>
<evidence type="ECO:0000313" key="2">
    <source>
        <dbReference type="EMBL" id="KAJ8886299.1"/>
    </source>
</evidence>
<name>A0ABQ9HQA2_9NEOP</name>
<sequence length="985" mass="109395">MSDAELQNAGRVGVQAVRGLWCAVLRVGAAGQAWRVRSDVCVRARGRDRQCCLVVRTAQHCRCVRGGGVSAPDTMSLAIPAANIIHMRATPSVVPAPFSHWLRLPLGNRSAFPLACAACWRLCHRVLNGEMRPDVLLASVAILLAVRPPPRRTWFDSWWVRPRILTCGNRAGQCRWSGGFLGNLPFALSLHSGTASFSPCFTVIGFQELDVKSCLNLSTPLYLSIAGMKGRGKREIPEKILQSVASSGAIPTCENPVTRPGIEPGSPWWEARRLTAQPPRPQIIRKNFRKVGSNREWSITRSRYASAHAGQQNGQQHVGKLFANQRLSTYSPASSPANSERFTTRNGQSDKRPALKASRSLVFVTSWITLAQSSPSTVTGANHCAFDIGIFVPKIVESNLRVIELRNFSGLYSLIFPLIDFFSVWVPTKANKVRLPEEWLPDFGTWQSCRTMPMVGMFSRRSPVSPALAFRSCSILTSLPPQRLSIPLGKRSDEAQPRVECETSPALVTGARKRRYDRSRHEETSRLTQRVQLHLQQSVAPDSHPSFFFADLPWSSRLVHHRSGVREALGSNPGYDTGDKIDFKRVYTEVTFAIESEFIRHALDDSAPIADLQENKRQIPYCQMWGNIGARANEKTAEIRLYNGLWSLAYSGARETAMPVLSRARETPRPVLSGIRGSRTSSSRQSIAGIMSAVHTGCLQLRHLNRKFHVKFAARFESTILQTMYFIRLTSSIGLKYVINALNELEPIVNLQENNYQIPCYVVCSKIGATANEQLTEARRSLNSQDFQVSAYGIRAVFLRLLVKFLCRETDPYLTGPIRARQPDITSAALKLTNVIAQPRLAIPARQFTALRQTLPSSHQCEPSSIPGRVIPGLSQVIIVPDSAPGRRVFSVIPYFPCPSIPVLLQSHLALPLTALKTSLLRAAQISQLDSMIKNIISRYDGFLYLTSPVKGGNAFADGPQPVTSHKLQTCAWYAAVQQARRHFR</sequence>
<feature type="compositionally biased region" description="Polar residues" evidence="1">
    <location>
        <begin position="329"/>
        <end position="347"/>
    </location>
</feature>
<gene>
    <name evidence="2" type="ORF">PR048_012510</name>
</gene>
<feature type="region of interest" description="Disordered" evidence="1">
    <location>
        <begin position="329"/>
        <end position="353"/>
    </location>
</feature>
<reference evidence="2 3" key="1">
    <citation type="submission" date="2023-02" db="EMBL/GenBank/DDBJ databases">
        <title>LHISI_Scaffold_Assembly.</title>
        <authorList>
            <person name="Stuart O.P."/>
            <person name="Cleave R."/>
            <person name="Magrath M.J.L."/>
            <person name="Mikheyev A.S."/>
        </authorList>
    </citation>
    <scope>NUCLEOTIDE SEQUENCE [LARGE SCALE GENOMIC DNA]</scope>
    <source>
        <strain evidence="2">Daus_M_001</strain>
        <tissue evidence="2">Leg muscle</tissue>
    </source>
</reference>
<protein>
    <submittedName>
        <fullName evidence="2">Uncharacterized protein</fullName>
    </submittedName>
</protein>
<dbReference type="EMBL" id="JARBHB010000004">
    <property type="protein sequence ID" value="KAJ8886299.1"/>
    <property type="molecule type" value="Genomic_DNA"/>
</dbReference>
<accession>A0ABQ9HQA2</accession>
<keyword evidence="3" id="KW-1185">Reference proteome</keyword>
<comment type="caution">
    <text evidence="2">The sequence shown here is derived from an EMBL/GenBank/DDBJ whole genome shotgun (WGS) entry which is preliminary data.</text>
</comment>
<evidence type="ECO:0000313" key="3">
    <source>
        <dbReference type="Proteomes" id="UP001159363"/>
    </source>
</evidence>
<proteinExistence type="predicted"/>